<dbReference type="SMART" id="SM00267">
    <property type="entry name" value="GGDEF"/>
    <property type="match status" value="1"/>
</dbReference>
<dbReference type="Proteomes" id="UP000094165">
    <property type="component" value="Unassembled WGS sequence"/>
</dbReference>
<dbReference type="NCBIfam" id="TIGR00254">
    <property type="entry name" value="GGDEF"/>
    <property type="match status" value="1"/>
</dbReference>
<proteinExistence type="predicted"/>
<keyword evidence="6" id="KW-1185">Reference proteome</keyword>
<dbReference type="CDD" id="cd01949">
    <property type="entry name" value="GGDEF"/>
    <property type="match status" value="1"/>
</dbReference>
<evidence type="ECO:0000313" key="5">
    <source>
        <dbReference type="EMBL" id="OEE69559.1"/>
    </source>
</evidence>
<dbReference type="PROSITE" id="PS50112">
    <property type="entry name" value="PAS"/>
    <property type="match status" value="1"/>
</dbReference>
<name>A0A1E5CLH6_9VIBR</name>
<feature type="domain" description="EAL" evidence="3">
    <location>
        <begin position="341"/>
        <end position="596"/>
    </location>
</feature>
<dbReference type="CDD" id="cd01948">
    <property type="entry name" value="EAL"/>
    <property type="match status" value="1"/>
</dbReference>
<reference evidence="5 6" key="1">
    <citation type="journal article" date="2012" name="Science">
        <title>Ecological populations of bacteria act as socially cohesive units of antibiotic production and resistance.</title>
        <authorList>
            <person name="Cordero O.X."/>
            <person name="Wildschutte H."/>
            <person name="Kirkup B."/>
            <person name="Proehl S."/>
            <person name="Ngo L."/>
            <person name="Hussain F."/>
            <person name="Le Roux F."/>
            <person name="Mincer T."/>
            <person name="Polz M.F."/>
        </authorList>
    </citation>
    <scope>NUCLEOTIDE SEQUENCE [LARGE SCALE GENOMIC DNA]</scope>
    <source>
        <strain evidence="5 6">FF-238</strain>
    </source>
</reference>
<dbReference type="Pfam" id="PF13426">
    <property type="entry name" value="PAS_9"/>
    <property type="match status" value="1"/>
</dbReference>
<evidence type="ECO:0000313" key="6">
    <source>
        <dbReference type="Proteomes" id="UP000094165"/>
    </source>
</evidence>
<dbReference type="Pfam" id="PF00563">
    <property type="entry name" value="EAL"/>
    <property type="match status" value="1"/>
</dbReference>
<dbReference type="InterPro" id="IPR000014">
    <property type="entry name" value="PAS"/>
</dbReference>
<gene>
    <name evidence="5" type="ORF">A130_09755</name>
</gene>
<dbReference type="SUPFAM" id="SSF55785">
    <property type="entry name" value="PYP-like sensor domain (PAS domain)"/>
    <property type="match status" value="1"/>
</dbReference>
<dbReference type="Gene3D" id="3.30.70.270">
    <property type="match status" value="1"/>
</dbReference>
<dbReference type="AlphaFoldDB" id="A0A1E5CLH6"/>
<dbReference type="InterPro" id="IPR043128">
    <property type="entry name" value="Rev_trsase/Diguanyl_cyclase"/>
</dbReference>
<feature type="domain" description="PAC" evidence="2">
    <location>
        <begin position="119"/>
        <end position="173"/>
    </location>
</feature>
<accession>A0A1E5CLH6</accession>
<dbReference type="PANTHER" id="PTHR44757:SF2">
    <property type="entry name" value="BIOFILM ARCHITECTURE MAINTENANCE PROTEIN MBAA"/>
    <property type="match status" value="1"/>
</dbReference>
<feature type="domain" description="PAS" evidence="1">
    <location>
        <begin position="48"/>
        <end position="106"/>
    </location>
</feature>
<dbReference type="Pfam" id="PF00990">
    <property type="entry name" value="GGDEF"/>
    <property type="match status" value="1"/>
</dbReference>
<evidence type="ECO:0000259" key="1">
    <source>
        <dbReference type="PROSITE" id="PS50112"/>
    </source>
</evidence>
<dbReference type="PANTHER" id="PTHR44757">
    <property type="entry name" value="DIGUANYLATE CYCLASE DGCP"/>
    <property type="match status" value="1"/>
</dbReference>
<dbReference type="InterPro" id="IPR029787">
    <property type="entry name" value="Nucleotide_cyclase"/>
</dbReference>
<dbReference type="InterPro" id="IPR052155">
    <property type="entry name" value="Biofilm_reg_signaling"/>
</dbReference>
<dbReference type="Gene3D" id="3.30.450.20">
    <property type="entry name" value="PAS domain"/>
    <property type="match status" value="1"/>
</dbReference>
<evidence type="ECO:0000259" key="3">
    <source>
        <dbReference type="PROSITE" id="PS50883"/>
    </source>
</evidence>
<dbReference type="CDD" id="cd00130">
    <property type="entry name" value="PAS"/>
    <property type="match status" value="1"/>
</dbReference>
<evidence type="ECO:0000259" key="4">
    <source>
        <dbReference type="PROSITE" id="PS50887"/>
    </source>
</evidence>
<dbReference type="PROSITE" id="PS50883">
    <property type="entry name" value="EAL"/>
    <property type="match status" value="1"/>
</dbReference>
<comment type="caution">
    <text evidence="5">The sequence shown here is derived from an EMBL/GenBank/DDBJ whole genome shotgun (WGS) entry which is preliminary data.</text>
</comment>
<dbReference type="SUPFAM" id="SSF55073">
    <property type="entry name" value="Nucleotide cyclase"/>
    <property type="match status" value="1"/>
</dbReference>
<feature type="domain" description="GGDEF" evidence="4">
    <location>
        <begin position="205"/>
        <end position="337"/>
    </location>
</feature>
<organism evidence="5 6">
    <name type="scientific">Vibrio genomosp. F6 str. FF-238</name>
    <dbReference type="NCBI Taxonomy" id="1191298"/>
    <lineage>
        <taxon>Bacteria</taxon>
        <taxon>Pseudomonadati</taxon>
        <taxon>Pseudomonadota</taxon>
        <taxon>Gammaproteobacteria</taxon>
        <taxon>Vibrionales</taxon>
        <taxon>Vibrionaceae</taxon>
        <taxon>Vibrio</taxon>
    </lineage>
</organism>
<dbReference type="InterPro" id="IPR035919">
    <property type="entry name" value="EAL_sf"/>
</dbReference>
<dbReference type="EMBL" id="AJYW02000313">
    <property type="protein sequence ID" value="OEE69559.1"/>
    <property type="molecule type" value="Genomic_DNA"/>
</dbReference>
<dbReference type="InterPro" id="IPR035965">
    <property type="entry name" value="PAS-like_dom_sf"/>
</dbReference>
<evidence type="ECO:0008006" key="7">
    <source>
        <dbReference type="Google" id="ProtNLM"/>
    </source>
</evidence>
<dbReference type="PROSITE" id="PS50887">
    <property type="entry name" value="GGDEF"/>
    <property type="match status" value="1"/>
</dbReference>
<dbReference type="InterPro" id="IPR001633">
    <property type="entry name" value="EAL_dom"/>
</dbReference>
<dbReference type="InterPro" id="IPR000160">
    <property type="entry name" value="GGDEF_dom"/>
</dbReference>
<dbReference type="PROSITE" id="PS50113">
    <property type="entry name" value="PAC"/>
    <property type="match status" value="1"/>
</dbReference>
<dbReference type="SMART" id="SM00052">
    <property type="entry name" value="EAL"/>
    <property type="match status" value="1"/>
</dbReference>
<dbReference type="SUPFAM" id="SSF141868">
    <property type="entry name" value="EAL domain-like"/>
    <property type="match status" value="1"/>
</dbReference>
<protein>
    <recommendedName>
        <fullName evidence="7">EAL domain-containing protein</fullName>
    </recommendedName>
</protein>
<sequence length="611" mass="69954">MWSYLESVQLVAQGIGFIVVNAIREMNQTTCYKQIISNSRLSEVLRYDSELFFSILHNSSNAILITNNQVEIVYVNKQFETISGYKLCEIIGKNPRFLKSKFTPEETHYSLKKALVDRQVWEGEFINIHKSGTEYFEHAVISPIKSTDQHLLGFFAEKRDITELKSEQARSHKIGYLDSLTHLSNRRYFIKAVERLFTIPKEDRPDFSILFIDLNRFKEINDGYGHEVGDQILIEAAKRFNQQCNLNDILARVGGDEFVCLHIHTDSFSAKTLARHLTASLVPDFKVAGSELNISASIGFSSWPNDGNSMKELLIAADFAMYESKNSNRNIFQFNQKLKNKLEREYLLAKKITKADFFLVYQPKVNLKTMQVAGAEALLRWDDPDLGTISPYEFIPIAESRGMIRKIGFWVLRETCTQLNRWKNEGFDFPGRVSINLSIHQVEHEECYQDIMDIINETNAPIGKIEFEVTESAMMQHPDKVKKVINKLSHEGFKFSIDDFGTGFSSLSYLTTLDAHILKIDKSFIDGMNQNRNSRTVVKSIINLSHSLDIKVLAEGVESRDQLKTLLLLGCDMIQGYYFSKPVLPINLPEIISTINNQKLVHVAENNNNQL</sequence>
<dbReference type="Gene3D" id="3.20.20.450">
    <property type="entry name" value="EAL domain"/>
    <property type="match status" value="1"/>
</dbReference>
<dbReference type="InterPro" id="IPR001610">
    <property type="entry name" value="PAC"/>
</dbReference>
<dbReference type="NCBIfam" id="TIGR00229">
    <property type="entry name" value="sensory_box"/>
    <property type="match status" value="1"/>
</dbReference>
<dbReference type="SMART" id="SM00086">
    <property type="entry name" value="PAC"/>
    <property type="match status" value="1"/>
</dbReference>
<dbReference type="InterPro" id="IPR000700">
    <property type="entry name" value="PAS-assoc_C"/>
</dbReference>
<evidence type="ECO:0000259" key="2">
    <source>
        <dbReference type="PROSITE" id="PS50113"/>
    </source>
</evidence>